<dbReference type="InterPro" id="IPR054542">
    <property type="entry name" value="Cys_met_metab_PP"/>
</dbReference>
<dbReference type="CDD" id="cd00614">
    <property type="entry name" value="CGS_like"/>
    <property type="match status" value="1"/>
</dbReference>
<comment type="catalytic activity">
    <reaction evidence="7">
        <text>an S-substituted L-cysteine + H2O = a thiol + pyruvate + NH4(+)</text>
        <dbReference type="Rhea" id="RHEA:18121"/>
        <dbReference type="ChEBI" id="CHEBI:15361"/>
        <dbReference type="ChEBI" id="CHEBI:15377"/>
        <dbReference type="ChEBI" id="CHEBI:28938"/>
        <dbReference type="ChEBI" id="CHEBI:29256"/>
        <dbReference type="ChEBI" id="CHEBI:58717"/>
        <dbReference type="EC" id="4.4.1.13"/>
    </reaction>
</comment>
<dbReference type="PANTHER" id="PTHR43500:SF1">
    <property type="entry name" value="CYSTATHIONINE BETA-LYASE-RELATED"/>
    <property type="match status" value="1"/>
</dbReference>
<dbReference type="InterPro" id="IPR015421">
    <property type="entry name" value="PyrdxlP-dep_Trfase_major"/>
</dbReference>
<keyword evidence="4 10" id="KW-0456">Lyase</keyword>
<dbReference type="GO" id="GO:0019346">
    <property type="term" value="P:transsulfuration"/>
    <property type="evidence" value="ECO:0007669"/>
    <property type="project" value="InterPro"/>
</dbReference>
<keyword evidence="11" id="KW-1185">Reference proteome</keyword>
<evidence type="ECO:0000256" key="1">
    <source>
        <dbReference type="ARBA" id="ARBA00001933"/>
    </source>
</evidence>
<dbReference type="FunFam" id="3.40.640.10:FF:000046">
    <property type="entry name" value="Cystathionine gamma-lyase"/>
    <property type="match status" value="1"/>
</dbReference>
<dbReference type="InterPro" id="IPR000277">
    <property type="entry name" value="Cys/Met-Metab_PyrdxlP-dep_enz"/>
</dbReference>
<dbReference type="AlphaFoldDB" id="A0A7S8HAR9"/>
<feature type="modified residue" description="N6-(pyridoxal phosphate)lysine" evidence="8">
    <location>
        <position position="208"/>
    </location>
</feature>
<comment type="cofactor">
    <cofactor evidence="1 9">
        <name>pyridoxal 5'-phosphate</name>
        <dbReference type="ChEBI" id="CHEBI:597326"/>
    </cofactor>
</comment>
<evidence type="ECO:0000256" key="9">
    <source>
        <dbReference type="RuleBase" id="RU362118"/>
    </source>
</evidence>
<evidence type="ECO:0000256" key="7">
    <source>
        <dbReference type="ARBA" id="ARBA00047625"/>
    </source>
</evidence>
<dbReference type="Gene3D" id="3.90.1150.10">
    <property type="entry name" value="Aspartate Aminotransferase, domain 1"/>
    <property type="match status" value="1"/>
</dbReference>
<comment type="similarity">
    <text evidence="2 9">Belongs to the trans-sulfuration enzymes family.</text>
</comment>
<dbReference type="Pfam" id="PF01053">
    <property type="entry name" value="Cys_Met_Meta_PP"/>
    <property type="match status" value="1"/>
</dbReference>
<dbReference type="KEGG" id="kmn:HW532_02730"/>
<comment type="catalytic activity">
    <reaction evidence="6">
        <text>L,L-cystathionine + H2O = L-homocysteine + pyruvate + NH4(+)</text>
        <dbReference type="Rhea" id="RHEA:13965"/>
        <dbReference type="ChEBI" id="CHEBI:15361"/>
        <dbReference type="ChEBI" id="CHEBI:15377"/>
        <dbReference type="ChEBI" id="CHEBI:28938"/>
        <dbReference type="ChEBI" id="CHEBI:58161"/>
        <dbReference type="ChEBI" id="CHEBI:58199"/>
    </reaction>
</comment>
<reference evidence="10 11" key="1">
    <citation type="submission" date="2020-06" db="EMBL/GenBank/DDBJ databases">
        <title>Genome sequence of 2 isolates from Red Sea Mangroves.</title>
        <authorList>
            <person name="Sefrji F."/>
            <person name="Michoud G."/>
            <person name="Merlino G."/>
            <person name="Daffonchio D."/>
        </authorList>
    </citation>
    <scope>NUCLEOTIDE SEQUENCE [LARGE SCALE GENOMIC DNA]</scope>
    <source>
        <strain evidence="10 11">R1DC25</strain>
    </source>
</reference>
<dbReference type="SUPFAM" id="SSF53383">
    <property type="entry name" value="PLP-dependent transferases"/>
    <property type="match status" value="1"/>
</dbReference>
<dbReference type="InterPro" id="IPR006233">
    <property type="entry name" value="Cys_b_lyase_bac"/>
</dbReference>
<evidence type="ECO:0000256" key="8">
    <source>
        <dbReference type="PIRSR" id="PIRSR001434-2"/>
    </source>
</evidence>
<evidence type="ECO:0000313" key="11">
    <source>
        <dbReference type="Proteomes" id="UP000593594"/>
    </source>
</evidence>
<evidence type="ECO:0000256" key="2">
    <source>
        <dbReference type="ARBA" id="ARBA00009077"/>
    </source>
</evidence>
<gene>
    <name evidence="10" type="primary">metC</name>
    <name evidence="10" type="ORF">HW532_02730</name>
</gene>
<dbReference type="PIRSF" id="PIRSF001434">
    <property type="entry name" value="CGS"/>
    <property type="match status" value="1"/>
</dbReference>
<dbReference type="NCBIfam" id="TIGR01324">
    <property type="entry name" value="cysta_beta_ly_B"/>
    <property type="match status" value="1"/>
</dbReference>
<organism evidence="10 11">
    <name type="scientific">Kaustia mangrovi</name>
    <dbReference type="NCBI Taxonomy" id="2593653"/>
    <lineage>
        <taxon>Bacteria</taxon>
        <taxon>Pseudomonadati</taxon>
        <taxon>Pseudomonadota</taxon>
        <taxon>Alphaproteobacteria</taxon>
        <taxon>Hyphomicrobiales</taxon>
        <taxon>Parvibaculaceae</taxon>
        <taxon>Kaustia</taxon>
    </lineage>
</organism>
<dbReference type="EMBL" id="CP058214">
    <property type="protein sequence ID" value="QPC41729.1"/>
    <property type="molecule type" value="Genomic_DNA"/>
</dbReference>
<dbReference type="GO" id="GO:0030170">
    <property type="term" value="F:pyridoxal phosphate binding"/>
    <property type="evidence" value="ECO:0007669"/>
    <property type="project" value="InterPro"/>
</dbReference>
<dbReference type="EC" id="4.4.1.8" evidence="10"/>
<dbReference type="PANTHER" id="PTHR43500">
    <property type="entry name" value="CYSTATHIONINE BETA-LYASE-RELATED"/>
    <property type="match status" value="1"/>
</dbReference>
<dbReference type="GO" id="GO:0047804">
    <property type="term" value="F:cysteine-S-conjugate beta-lyase activity"/>
    <property type="evidence" value="ECO:0007669"/>
    <property type="project" value="UniProtKB-EC"/>
</dbReference>
<evidence type="ECO:0000313" key="10">
    <source>
        <dbReference type="EMBL" id="QPC41729.1"/>
    </source>
</evidence>
<accession>A0A7S8HAR9</accession>
<dbReference type="GO" id="GO:0019450">
    <property type="term" value="P:L-cysteine catabolic process to pyruvate"/>
    <property type="evidence" value="ECO:0007669"/>
    <property type="project" value="TreeGrafter"/>
</dbReference>
<dbReference type="RefSeq" id="WP_213162952.1">
    <property type="nucleotide sequence ID" value="NZ_CP058214.1"/>
</dbReference>
<evidence type="ECO:0000256" key="5">
    <source>
        <dbReference type="ARBA" id="ARBA00046315"/>
    </source>
</evidence>
<keyword evidence="3 8" id="KW-0663">Pyridoxal phosphate</keyword>
<dbReference type="PROSITE" id="PS00868">
    <property type="entry name" value="CYS_MET_METAB_PP"/>
    <property type="match status" value="1"/>
</dbReference>
<dbReference type="InterPro" id="IPR015424">
    <property type="entry name" value="PyrdxlP-dep_Trfase"/>
</dbReference>
<dbReference type="Proteomes" id="UP000593594">
    <property type="component" value="Chromosome"/>
</dbReference>
<protein>
    <submittedName>
        <fullName evidence="10">Cystathionine beta-lyase</fullName>
        <ecNumber evidence="10">4.4.1.8</ecNumber>
    </submittedName>
</protein>
<sequence>MVKEKPSTLAPETRLVTAGHDYAEHGFVNPAVYHASTVRYRDVETLMSGAQPYKYGRRGTPTSRALDTAIADLEGGHDARLAPSGLSAITTALLGLVRAGDHILVTDAVYRPARAFCDTMLARLGVETTYYDPRIGAAELAGLIRPNTRLLYTESPGSQTMEVQDLPALADVAHRHGLSVLIDNTWATGRFFRAFEHGADVVVTAATKYIVGHSDAMLGAIVGTAEIWPQLEEAHLTLGECAGPDDAYLGLRGLRTLDVRLERHMRNALEIADWLKSRPEVEDVLHPALPGATGHNLWARDFTGASGLFSVVLKPAPREAVAAMLDGLSLFGMGFSWGGYESLVIPFNPSGYRTATTWTHKGPALRFHIGLEHTDDLKADLDEGFKRLAATAG</sequence>
<name>A0A7S8HAR9_9HYPH</name>
<evidence type="ECO:0000256" key="3">
    <source>
        <dbReference type="ARBA" id="ARBA00022898"/>
    </source>
</evidence>
<proteinExistence type="inferred from homology"/>
<dbReference type="Gene3D" id="3.40.640.10">
    <property type="entry name" value="Type I PLP-dependent aspartate aminotransferase-like (Major domain)"/>
    <property type="match status" value="1"/>
</dbReference>
<evidence type="ECO:0000256" key="4">
    <source>
        <dbReference type="ARBA" id="ARBA00023239"/>
    </source>
</evidence>
<dbReference type="InterPro" id="IPR015422">
    <property type="entry name" value="PyrdxlP-dep_Trfase_small"/>
</dbReference>
<comment type="pathway">
    <text evidence="5">Amino-acid biosynthesis; L-methionine biosynthesis via de novo pathway; L-homocysteine from L-cystathionine: step 1/1.</text>
</comment>
<evidence type="ECO:0000256" key="6">
    <source>
        <dbReference type="ARBA" id="ARBA00047517"/>
    </source>
</evidence>